<geneLocation type="plasmid" evidence="2">
    <name>prsp8c3b</name>
</geneLocation>
<evidence type="ECO:0000313" key="2">
    <source>
        <dbReference type="Proteomes" id="UP000185109"/>
    </source>
</evidence>
<sequence>MCSRGLLVSGLLLSCGTARQWRGYLRVDSRIDHVGGDRQVINIHVSKLADTVRQCQTVG</sequence>
<reference evidence="1 2" key="1">
    <citation type="submission" date="2016-09" db="EMBL/GenBank/DDBJ databases">
        <title>The complete genome sequences of Rhizobium gallicum, symbiovars gallicum and phaseoli, symbionts associated to common bean (Phaseolus vulgaris).</title>
        <authorList>
            <person name="Bustos P."/>
            <person name="Santamaria R.I."/>
            <person name="Perez-Carrascal O.M."/>
            <person name="Juarez S."/>
            <person name="Lozano L."/>
            <person name="Martinez-Flores I."/>
            <person name="Martinez-Romero E."/>
            <person name="Cevallos M."/>
            <person name="Romero D."/>
            <person name="Davila G."/>
            <person name="Gonzalez V."/>
        </authorList>
    </citation>
    <scope>NUCLEOTIDE SEQUENCE [LARGE SCALE GENOMIC DNA]</scope>
    <source>
        <strain evidence="1 2">8C-3</strain>
        <plasmid evidence="2">Plasmid prsp8c3b</plasmid>
    </source>
</reference>
<dbReference type="AlphaFoldDB" id="A0A1L5PBP9"/>
<dbReference type="EMBL" id="CP017243">
    <property type="protein sequence ID" value="APO77544.1"/>
    <property type="molecule type" value="Genomic_DNA"/>
</dbReference>
<evidence type="ECO:0000313" key="1">
    <source>
        <dbReference type="EMBL" id="APO77544.1"/>
    </source>
</evidence>
<dbReference type="PROSITE" id="PS51257">
    <property type="entry name" value="PROKAR_LIPOPROTEIN"/>
    <property type="match status" value="1"/>
</dbReference>
<name>A0A1L5PBP9_RHIET</name>
<proteinExistence type="predicted"/>
<protein>
    <recommendedName>
        <fullName evidence="3">Lipoprotein</fullName>
    </recommendedName>
</protein>
<gene>
    <name evidence="1" type="ORF">AM571_PB00259</name>
</gene>
<evidence type="ECO:0008006" key="3">
    <source>
        <dbReference type="Google" id="ProtNLM"/>
    </source>
</evidence>
<keyword evidence="1" id="KW-0614">Plasmid</keyword>
<organism evidence="1 2">
    <name type="scientific">Rhizobium etli 8C-3</name>
    <dbReference type="NCBI Taxonomy" id="538025"/>
    <lineage>
        <taxon>Bacteria</taxon>
        <taxon>Pseudomonadati</taxon>
        <taxon>Pseudomonadota</taxon>
        <taxon>Alphaproteobacteria</taxon>
        <taxon>Hyphomicrobiales</taxon>
        <taxon>Rhizobiaceae</taxon>
        <taxon>Rhizobium/Agrobacterium group</taxon>
        <taxon>Rhizobium</taxon>
    </lineage>
</organism>
<accession>A0A1L5PBP9</accession>
<dbReference type="Proteomes" id="UP000185109">
    <property type="component" value="Plasmid pRsp8C3b"/>
</dbReference>